<keyword evidence="10" id="KW-1185">Reference proteome</keyword>
<reference evidence="9" key="1">
    <citation type="submission" date="2021-02" db="EMBL/GenBank/DDBJ databases">
        <authorList>
            <person name="Nowell W R."/>
        </authorList>
    </citation>
    <scope>NUCLEOTIDE SEQUENCE</scope>
    <source>
        <strain evidence="9">Ploen Becks lab</strain>
    </source>
</reference>
<dbReference type="PANTHER" id="PTHR44307">
    <property type="entry name" value="PHOSPHOETHANOLAMINE METHYLTRANSFERASE"/>
    <property type="match status" value="1"/>
</dbReference>
<dbReference type="EMBL" id="CAJNOC010000457">
    <property type="protein sequence ID" value="CAF0763826.1"/>
    <property type="molecule type" value="Genomic_DNA"/>
</dbReference>
<keyword evidence="3" id="KW-0489">Methyltransferase</keyword>
<accession>A0A813Q8Y9</accession>
<sequence>MEEFKTLMNFVPSLESKAVLQLGKNNDLTQALTNENAAQLINVDLLDQNMNQIDLRNQKFDFIFFSSLLAEISDEKALEIVEFCLRHLSTRGYLFFRESCIGSSKSNRGPITLIDLIQSKELEENSQRFGFDLVFAKPNRSFSNNSENSDKVSFLFTKIVSENHHGFKTLKEFMDHKQYTRNGVLRYEKIFGAGFVSTGGIDTTTVFLKDLDLKPNQRVLDVGCGIGGGDFLMAEQYGVEVLGLDLSSNMVGIAWERAQEHQNLNTQFEIGDVTKQKFPENYFDVIYSRDTILHIKDKESLFAQFKKWLKPDGKVLITDYCCGPKPWSTEFEAYVEQRGYDLRTPAEYGQIFVNLGFKNVKALDRTDLFVESLNNELKKMDQIKDEFIREFSESDFNYLIDGWKAKLIRCADGHQRWGYFYCEK</sequence>
<dbReference type="GO" id="GO:0032259">
    <property type="term" value="P:methylation"/>
    <property type="evidence" value="ECO:0007669"/>
    <property type="project" value="UniProtKB-KW"/>
</dbReference>
<protein>
    <recommendedName>
        <fullName evidence="5">phosphoethanolamine N-methyltransferase</fullName>
        <ecNumber evidence="5">2.1.1.103</ecNumber>
    </recommendedName>
</protein>
<comment type="caution">
    <text evidence="9">The sequence shown here is derived from an EMBL/GenBank/DDBJ whole genome shotgun (WGS) entry which is preliminary data.</text>
</comment>
<evidence type="ECO:0000256" key="2">
    <source>
        <dbReference type="ARBA" id="ARBA00005189"/>
    </source>
</evidence>
<evidence type="ECO:0000256" key="5">
    <source>
        <dbReference type="ARBA" id="ARBA00035674"/>
    </source>
</evidence>
<evidence type="ECO:0000256" key="7">
    <source>
        <dbReference type="ARBA" id="ARBA00047841"/>
    </source>
</evidence>
<dbReference type="Gene3D" id="3.40.50.150">
    <property type="entry name" value="Vaccinia Virus protein VP39"/>
    <property type="match status" value="2"/>
</dbReference>
<comment type="pathway">
    <text evidence="2">Lipid metabolism.</text>
</comment>
<evidence type="ECO:0000259" key="8">
    <source>
        <dbReference type="Pfam" id="PF13847"/>
    </source>
</evidence>
<evidence type="ECO:0000313" key="10">
    <source>
        <dbReference type="Proteomes" id="UP000663879"/>
    </source>
</evidence>
<dbReference type="Pfam" id="PF13847">
    <property type="entry name" value="Methyltransf_31"/>
    <property type="match status" value="1"/>
</dbReference>
<evidence type="ECO:0000256" key="6">
    <source>
        <dbReference type="ARBA" id="ARBA00047619"/>
    </source>
</evidence>
<evidence type="ECO:0000256" key="4">
    <source>
        <dbReference type="ARBA" id="ARBA00022679"/>
    </source>
</evidence>
<comment type="catalytic activity">
    <reaction evidence="7">
        <text>N-methylethanolamine phosphate + S-adenosyl-L-methionine = N,N-dimethylethanolamine phosphate + S-adenosyl-L-homocysteine + H(+)</text>
        <dbReference type="Rhea" id="RHEA:25321"/>
        <dbReference type="ChEBI" id="CHEBI:15378"/>
        <dbReference type="ChEBI" id="CHEBI:57781"/>
        <dbReference type="ChEBI" id="CHEBI:57856"/>
        <dbReference type="ChEBI" id="CHEBI:58641"/>
        <dbReference type="ChEBI" id="CHEBI:59789"/>
        <dbReference type="EC" id="2.1.1.103"/>
    </reaction>
    <physiologicalReaction direction="left-to-right" evidence="7">
        <dbReference type="Rhea" id="RHEA:25322"/>
    </physiologicalReaction>
</comment>
<dbReference type="CDD" id="cd02440">
    <property type="entry name" value="AdoMet_MTases"/>
    <property type="match status" value="1"/>
</dbReference>
<comment type="catalytic activity">
    <reaction evidence="6">
        <text>N,N-dimethylethanolamine phosphate + S-adenosyl-L-methionine = phosphocholine + S-adenosyl-L-homocysteine + H(+)</text>
        <dbReference type="Rhea" id="RHEA:25325"/>
        <dbReference type="ChEBI" id="CHEBI:15378"/>
        <dbReference type="ChEBI" id="CHEBI:57856"/>
        <dbReference type="ChEBI" id="CHEBI:58641"/>
        <dbReference type="ChEBI" id="CHEBI:59789"/>
        <dbReference type="ChEBI" id="CHEBI:295975"/>
        <dbReference type="EC" id="2.1.1.103"/>
    </reaction>
    <physiologicalReaction direction="left-to-right" evidence="6">
        <dbReference type="Rhea" id="RHEA:25326"/>
    </physiologicalReaction>
</comment>
<name>A0A813Q8Y9_9BILA</name>
<evidence type="ECO:0000313" key="9">
    <source>
        <dbReference type="EMBL" id="CAF0763826.1"/>
    </source>
</evidence>
<gene>
    <name evidence="9" type="ORF">OXX778_LOCUS4578</name>
</gene>
<dbReference type="OrthoDB" id="8300214at2759"/>
<dbReference type="AlphaFoldDB" id="A0A813Q8Y9"/>
<evidence type="ECO:0000256" key="3">
    <source>
        <dbReference type="ARBA" id="ARBA00022603"/>
    </source>
</evidence>
<evidence type="ECO:0000256" key="1">
    <source>
        <dbReference type="ARBA" id="ARBA00004969"/>
    </source>
</evidence>
<dbReference type="InterPro" id="IPR025714">
    <property type="entry name" value="Methyltranfer_dom"/>
</dbReference>
<dbReference type="PANTHER" id="PTHR44307:SF2">
    <property type="entry name" value="PHOSPHOETHANOLAMINE METHYLTRANSFERASE ISOFORM X1"/>
    <property type="match status" value="1"/>
</dbReference>
<organism evidence="9 10">
    <name type="scientific">Brachionus calyciflorus</name>
    <dbReference type="NCBI Taxonomy" id="104777"/>
    <lineage>
        <taxon>Eukaryota</taxon>
        <taxon>Metazoa</taxon>
        <taxon>Spiralia</taxon>
        <taxon>Gnathifera</taxon>
        <taxon>Rotifera</taxon>
        <taxon>Eurotatoria</taxon>
        <taxon>Monogononta</taxon>
        <taxon>Pseudotrocha</taxon>
        <taxon>Ploima</taxon>
        <taxon>Brachionidae</taxon>
        <taxon>Brachionus</taxon>
    </lineage>
</organism>
<dbReference type="EC" id="2.1.1.103" evidence="5"/>
<dbReference type="InterPro" id="IPR029063">
    <property type="entry name" value="SAM-dependent_MTases_sf"/>
</dbReference>
<keyword evidence="4" id="KW-0808">Transferase</keyword>
<proteinExistence type="predicted"/>
<dbReference type="SUPFAM" id="SSF53335">
    <property type="entry name" value="S-adenosyl-L-methionine-dependent methyltransferases"/>
    <property type="match status" value="2"/>
</dbReference>
<feature type="domain" description="Methyltransferase" evidence="8">
    <location>
        <begin position="214"/>
        <end position="321"/>
    </location>
</feature>
<dbReference type="Proteomes" id="UP000663879">
    <property type="component" value="Unassembled WGS sequence"/>
</dbReference>
<dbReference type="GO" id="GO:0000234">
    <property type="term" value="F:phosphoethanolamine N-methyltransferase activity"/>
    <property type="evidence" value="ECO:0007669"/>
    <property type="project" value="UniProtKB-EC"/>
</dbReference>
<comment type="pathway">
    <text evidence="1">Phospholipid metabolism; phosphatidylcholine biosynthesis.</text>
</comment>